<evidence type="ECO:0008006" key="3">
    <source>
        <dbReference type="Google" id="ProtNLM"/>
    </source>
</evidence>
<dbReference type="AlphaFoldDB" id="A0A8S9PF52"/>
<dbReference type="SUPFAM" id="SSF56219">
    <property type="entry name" value="DNase I-like"/>
    <property type="match status" value="1"/>
</dbReference>
<protein>
    <recommendedName>
        <fullName evidence="3">Endonuclease/exonuclease/phosphatase domain-containing protein</fullName>
    </recommendedName>
</protein>
<evidence type="ECO:0000313" key="1">
    <source>
        <dbReference type="EMBL" id="KAF3514079.1"/>
    </source>
</evidence>
<sequence>MFSSGLSDQVQLNILNRFKLRSLPLPVRYLGLPLCSKKLSVRDCDSLLAQVRRKLNCWMNRHLSMAGRLQLISSTIPDPRESSNTTNITSTRAMCEFASCLSDIGLFDLASQGPHFTWSNHRPSDPIGKKIDRCLVNDRSQLSYPKGFCSFEPPEFSDHTPCHIWLTSTRPDFGSRAFMFPSYLANLPSFVPTIKDCWIQLGAHAKNLTSLCYKLKQLKFPIKTLCKKNFSQIERRVQEAKVVLDSHQIQALNLPSEDNIALEN</sequence>
<evidence type="ECO:0000313" key="2">
    <source>
        <dbReference type="Proteomes" id="UP000712600"/>
    </source>
</evidence>
<name>A0A8S9PF52_BRACR</name>
<gene>
    <name evidence="1" type="ORF">F2Q69_00001793</name>
</gene>
<dbReference type="Gene3D" id="3.60.10.10">
    <property type="entry name" value="Endonuclease/exonuclease/phosphatase"/>
    <property type="match status" value="1"/>
</dbReference>
<dbReference type="InterPro" id="IPR036691">
    <property type="entry name" value="Endo/exonu/phosph_ase_sf"/>
</dbReference>
<comment type="caution">
    <text evidence="1">The sequence shown here is derived from an EMBL/GenBank/DDBJ whole genome shotgun (WGS) entry which is preliminary data.</text>
</comment>
<dbReference type="PANTHER" id="PTHR33710:SF77">
    <property type="entry name" value="DNASE I-LIKE SUPERFAMILY PROTEIN"/>
    <property type="match status" value="1"/>
</dbReference>
<accession>A0A8S9PF52</accession>
<dbReference type="EMBL" id="QGKX02001521">
    <property type="protein sequence ID" value="KAF3514079.1"/>
    <property type="molecule type" value="Genomic_DNA"/>
</dbReference>
<reference evidence="1" key="1">
    <citation type="submission" date="2019-12" db="EMBL/GenBank/DDBJ databases">
        <title>Genome sequencing and annotation of Brassica cretica.</title>
        <authorList>
            <person name="Studholme D.J."/>
            <person name="Sarris P."/>
        </authorList>
    </citation>
    <scope>NUCLEOTIDE SEQUENCE</scope>
    <source>
        <strain evidence="1">PFS-109/04</strain>
        <tissue evidence="1">Leaf</tissue>
    </source>
</reference>
<proteinExistence type="predicted"/>
<dbReference type="PANTHER" id="PTHR33710">
    <property type="entry name" value="BNAC02G09200D PROTEIN"/>
    <property type="match status" value="1"/>
</dbReference>
<dbReference type="Proteomes" id="UP000712600">
    <property type="component" value="Unassembled WGS sequence"/>
</dbReference>
<organism evidence="1 2">
    <name type="scientific">Brassica cretica</name>
    <name type="common">Mustard</name>
    <dbReference type="NCBI Taxonomy" id="69181"/>
    <lineage>
        <taxon>Eukaryota</taxon>
        <taxon>Viridiplantae</taxon>
        <taxon>Streptophyta</taxon>
        <taxon>Embryophyta</taxon>
        <taxon>Tracheophyta</taxon>
        <taxon>Spermatophyta</taxon>
        <taxon>Magnoliopsida</taxon>
        <taxon>eudicotyledons</taxon>
        <taxon>Gunneridae</taxon>
        <taxon>Pentapetalae</taxon>
        <taxon>rosids</taxon>
        <taxon>malvids</taxon>
        <taxon>Brassicales</taxon>
        <taxon>Brassicaceae</taxon>
        <taxon>Brassiceae</taxon>
        <taxon>Brassica</taxon>
    </lineage>
</organism>